<name>A0A2S6IW58_9ACTN</name>
<evidence type="ECO:0000313" key="3">
    <source>
        <dbReference type="EMBL" id="PPK98391.1"/>
    </source>
</evidence>
<evidence type="ECO:0000259" key="2">
    <source>
        <dbReference type="PROSITE" id="PS50887"/>
    </source>
</evidence>
<dbReference type="NCBIfam" id="TIGR00254">
    <property type="entry name" value="GGDEF"/>
    <property type="match status" value="1"/>
</dbReference>
<evidence type="ECO:0000313" key="4">
    <source>
        <dbReference type="Proteomes" id="UP000239485"/>
    </source>
</evidence>
<gene>
    <name evidence="3" type="ORF">CLV92_10186</name>
</gene>
<evidence type="ECO:0000256" key="1">
    <source>
        <dbReference type="SAM" id="Phobius"/>
    </source>
</evidence>
<dbReference type="Gene3D" id="3.30.70.270">
    <property type="match status" value="1"/>
</dbReference>
<feature type="domain" description="GGDEF" evidence="2">
    <location>
        <begin position="386"/>
        <end position="535"/>
    </location>
</feature>
<dbReference type="InterPro" id="IPR043128">
    <property type="entry name" value="Rev_trsase/Diguanyl_cyclase"/>
</dbReference>
<feature type="transmembrane region" description="Helical" evidence="1">
    <location>
        <begin position="173"/>
        <end position="194"/>
    </location>
</feature>
<dbReference type="FunFam" id="3.30.70.270:FF:000001">
    <property type="entry name" value="Diguanylate cyclase domain protein"/>
    <property type="match status" value="1"/>
</dbReference>
<feature type="transmembrane region" description="Helical" evidence="1">
    <location>
        <begin position="37"/>
        <end position="58"/>
    </location>
</feature>
<dbReference type="InterPro" id="IPR050469">
    <property type="entry name" value="Diguanylate_Cyclase"/>
</dbReference>
<feature type="transmembrane region" description="Helical" evidence="1">
    <location>
        <begin position="140"/>
        <end position="161"/>
    </location>
</feature>
<dbReference type="CDD" id="cd01949">
    <property type="entry name" value="GGDEF"/>
    <property type="match status" value="1"/>
</dbReference>
<dbReference type="GO" id="GO:1902201">
    <property type="term" value="P:negative regulation of bacterial-type flagellum-dependent cell motility"/>
    <property type="evidence" value="ECO:0007669"/>
    <property type="project" value="TreeGrafter"/>
</dbReference>
<dbReference type="GO" id="GO:0052621">
    <property type="term" value="F:diguanylate cyclase activity"/>
    <property type="evidence" value="ECO:0007669"/>
    <property type="project" value="TreeGrafter"/>
</dbReference>
<dbReference type="PANTHER" id="PTHR45138:SF9">
    <property type="entry name" value="DIGUANYLATE CYCLASE DGCM-RELATED"/>
    <property type="match status" value="1"/>
</dbReference>
<sequence length="535" mass="56847">MTGTAIAAAFSVATAVAVLTATWAWRGRRRIRTAGSLTAALTAIGLWTASDGLARLAASPAVEAVLHVVQYTAINAAMAALVCVAWSVAEPTWRPTRTTVTRFAAAPAVILALVATNPWHRAFLVPSGPDAASAWEFGPLFWVHAAYCYGLFLVGLGRLARAWWRASWVFRKPIGFSILATLLPVPLNVVALSLPADLRGVDGTPFFFLVTALLFAYVIARQARRRVVPLARSQIVEALEDAVLVLDHCGRLVDANPAADTLLRRLEPALPAGVLGLPAEAVLTDPRLRTLAAGEGQQTLEAAEGLHLDVRCRLQQDSRGAVLARVVTARDVSESVVADRRLREQLSTIQALQERLSEDAIRDALTGLHNRRHLMSVLETTLAERRPVALVILDVDHFKSVNDTHGHQTGDEVLCAVAQSLRAGTRDGDTVARYGGEEFVVLLDAADRDTALRRAEELRAGCSTRPVPVPLPCRSPESGSLPGATGHGISITVTLSAGVGVFPADGADARSLIAAADAALYAAKAGGRDRLVLAG</sequence>
<dbReference type="RefSeq" id="WP_104430827.1">
    <property type="nucleotide sequence ID" value="NZ_PTJD01000001.1"/>
</dbReference>
<keyword evidence="1" id="KW-0472">Membrane</keyword>
<accession>A0A2S6IW58</accession>
<dbReference type="AlphaFoldDB" id="A0A2S6IW58"/>
<keyword evidence="1" id="KW-1133">Transmembrane helix</keyword>
<dbReference type="Pfam" id="PF00990">
    <property type="entry name" value="GGDEF"/>
    <property type="match status" value="2"/>
</dbReference>
<dbReference type="InterPro" id="IPR000160">
    <property type="entry name" value="GGDEF_dom"/>
</dbReference>
<comment type="caution">
    <text evidence="3">The sequence shown here is derived from an EMBL/GenBank/DDBJ whole genome shotgun (WGS) entry which is preliminary data.</text>
</comment>
<dbReference type="Gene3D" id="3.30.450.20">
    <property type="entry name" value="PAS domain"/>
    <property type="match status" value="1"/>
</dbReference>
<organism evidence="3 4">
    <name type="scientific">Kineococcus xinjiangensis</name>
    <dbReference type="NCBI Taxonomy" id="512762"/>
    <lineage>
        <taxon>Bacteria</taxon>
        <taxon>Bacillati</taxon>
        <taxon>Actinomycetota</taxon>
        <taxon>Actinomycetes</taxon>
        <taxon>Kineosporiales</taxon>
        <taxon>Kineosporiaceae</taxon>
        <taxon>Kineococcus</taxon>
    </lineage>
</organism>
<protein>
    <submittedName>
        <fullName evidence="3">Diguanylate cyclase (GGDEF)-like protein</fullName>
    </submittedName>
</protein>
<dbReference type="Pfam" id="PF16927">
    <property type="entry name" value="HisKA_7TM"/>
    <property type="match status" value="1"/>
</dbReference>
<keyword evidence="4" id="KW-1185">Reference proteome</keyword>
<dbReference type="SUPFAM" id="SSF55073">
    <property type="entry name" value="Nucleotide cyclase"/>
    <property type="match status" value="1"/>
</dbReference>
<dbReference type="EMBL" id="PTJD01000001">
    <property type="protein sequence ID" value="PPK98391.1"/>
    <property type="molecule type" value="Genomic_DNA"/>
</dbReference>
<dbReference type="PROSITE" id="PS50887">
    <property type="entry name" value="GGDEF"/>
    <property type="match status" value="1"/>
</dbReference>
<dbReference type="GO" id="GO:0043709">
    <property type="term" value="P:cell adhesion involved in single-species biofilm formation"/>
    <property type="evidence" value="ECO:0007669"/>
    <property type="project" value="TreeGrafter"/>
</dbReference>
<dbReference type="Proteomes" id="UP000239485">
    <property type="component" value="Unassembled WGS sequence"/>
</dbReference>
<feature type="transmembrane region" description="Helical" evidence="1">
    <location>
        <begin position="64"/>
        <end position="88"/>
    </location>
</feature>
<dbReference type="InterPro" id="IPR031621">
    <property type="entry name" value="HisKA_7TM"/>
</dbReference>
<dbReference type="SMART" id="SM00267">
    <property type="entry name" value="GGDEF"/>
    <property type="match status" value="1"/>
</dbReference>
<feature type="transmembrane region" description="Helical" evidence="1">
    <location>
        <begin position="6"/>
        <end position="25"/>
    </location>
</feature>
<keyword evidence="1" id="KW-0812">Transmembrane</keyword>
<dbReference type="GO" id="GO:0005886">
    <property type="term" value="C:plasma membrane"/>
    <property type="evidence" value="ECO:0007669"/>
    <property type="project" value="TreeGrafter"/>
</dbReference>
<proteinExistence type="predicted"/>
<feature type="transmembrane region" description="Helical" evidence="1">
    <location>
        <begin position="206"/>
        <end position="223"/>
    </location>
</feature>
<dbReference type="InterPro" id="IPR029787">
    <property type="entry name" value="Nucleotide_cyclase"/>
</dbReference>
<dbReference type="PANTHER" id="PTHR45138">
    <property type="entry name" value="REGULATORY COMPONENTS OF SENSORY TRANSDUCTION SYSTEM"/>
    <property type="match status" value="1"/>
</dbReference>
<dbReference type="OrthoDB" id="23692at2"/>
<reference evidence="3 4" key="1">
    <citation type="submission" date="2018-02" db="EMBL/GenBank/DDBJ databases">
        <title>Genomic Encyclopedia of Archaeal and Bacterial Type Strains, Phase II (KMG-II): from individual species to whole genera.</title>
        <authorList>
            <person name="Goeker M."/>
        </authorList>
    </citation>
    <scope>NUCLEOTIDE SEQUENCE [LARGE SCALE GENOMIC DNA]</scope>
    <source>
        <strain evidence="3 4">DSM 22857</strain>
    </source>
</reference>
<feature type="transmembrane region" description="Helical" evidence="1">
    <location>
        <begin position="100"/>
        <end position="120"/>
    </location>
</feature>